<sequence length="211" mass="24608">MIYRSCKAPLVLGIYKEAHLAISFNMAFVCLIHVRISLRLCLDRHQWTSLLCRLGSLAVPLYILPLSVIAVSSAIITRKLKDQKIPFCAFHHTTREANFKKRNRYIMRLLLAIVILFAVCWLPVHLLHFLIFFYEEIYLALPQSVPLFLFWVSHANSALDPCVVILLNGSFRKTLMDLIRSLSCRLRFKSNRVNCVSYELFQPFDTRLRHQ</sequence>
<evidence type="ECO:0000256" key="3">
    <source>
        <dbReference type="ARBA" id="ARBA00022989"/>
    </source>
</evidence>
<feature type="non-terminal residue" evidence="10">
    <location>
        <position position="211"/>
    </location>
</feature>
<keyword evidence="4" id="KW-0297">G-protein coupled receptor</keyword>
<dbReference type="EMBL" id="CALNXK010000011">
    <property type="protein sequence ID" value="CAH3043666.1"/>
    <property type="molecule type" value="Genomic_DNA"/>
</dbReference>
<proteinExistence type="predicted"/>
<dbReference type="PANTHER" id="PTHR45695">
    <property type="entry name" value="LEUCOKININ RECEPTOR-RELATED"/>
    <property type="match status" value="1"/>
</dbReference>
<feature type="transmembrane region" description="Helical" evidence="8">
    <location>
        <begin position="109"/>
        <end position="134"/>
    </location>
</feature>
<evidence type="ECO:0000313" key="10">
    <source>
        <dbReference type="EMBL" id="CAH3043666.1"/>
    </source>
</evidence>
<keyword evidence="3 8" id="KW-1133">Transmembrane helix</keyword>
<comment type="subcellular location">
    <subcellularLocation>
        <location evidence="1">Membrane</location>
        <topology evidence="1">Multi-pass membrane protein</topology>
    </subcellularLocation>
</comment>
<gene>
    <name evidence="10" type="ORF">PLOB_00002577</name>
</gene>
<dbReference type="PANTHER" id="PTHR45695:SF9">
    <property type="entry name" value="LEUCOKININ RECEPTOR"/>
    <property type="match status" value="1"/>
</dbReference>
<keyword evidence="5 8" id="KW-0472">Membrane</keyword>
<feature type="transmembrane region" description="Helical" evidence="8">
    <location>
        <begin position="20"/>
        <end position="38"/>
    </location>
</feature>
<feature type="transmembrane region" description="Helical" evidence="8">
    <location>
        <begin position="58"/>
        <end position="77"/>
    </location>
</feature>
<dbReference type="SUPFAM" id="SSF81321">
    <property type="entry name" value="Family A G protein-coupled receptor-like"/>
    <property type="match status" value="1"/>
</dbReference>
<name>A0ABN8N805_9CNID</name>
<evidence type="ECO:0000256" key="4">
    <source>
        <dbReference type="ARBA" id="ARBA00023040"/>
    </source>
</evidence>
<dbReference type="InterPro" id="IPR017452">
    <property type="entry name" value="GPCR_Rhodpsn_7TM"/>
</dbReference>
<accession>A0ABN8N805</accession>
<evidence type="ECO:0000256" key="5">
    <source>
        <dbReference type="ARBA" id="ARBA00023136"/>
    </source>
</evidence>
<dbReference type="Gene3D" id="1.20.1070.10">
    <property type="entry name" value="Rhodopsin 7-helix transmembrane proteins"/>
    <property type="match status" value="1"/>
</dbReference>
<evidence type="ECO:0000256" key="2">
    <source>
        <dbReference type="ARBA" id="ARBA00022692"/>
    </source>
</evidence>
<keyword evidence="6" id="KW-0675">Receptor</keyword>
<keyword evidence="11" id="KW-1185">Reference proteome</keyword>
<keyword evidence="7" id="KW-0807">Transducer</keyword>
<feature type="transmembrane region" description="Helical" evidence="8">
    <location>
        <begin position="146"/>
        <end position="167"/>
    </location>
</feature>
<evidence type="ECO:0000256" key="7">
    <source>
        <dbReference type="ARBA" id="ARBA00023224"/>
    </source>
</evidence>
<dbReference type="PROSITE" id="PS50262">
    <property type="entry name" value="G_PROTEIN_RECEP_F1_2"/>
    <property type="match status" value="1"/>
</dbReference>
<reference evidence="10 11" key="1">
    <citation type="submission" date="2022-05" db="EMBL/GenBank/DDBJ databases">
        <authorList>
            <consortium name="Genoscope - CEA"/>
            <person name="William W."/>
        </authorList>
    </citation>
    <scope>NUCLEOTIDE SEQUENCE [LARGE SCALE GENOMIC DNA]</scope>
</reference>
<organism evidence="10 11">
    <name type="scientific">Porites lobata</name>
    <dbReference type="NCBI Taxonomy" id="104759"/>
    <lineage>
        <taxon>Eukaryota</taxon>
        <taxon>Metazoa</taxon>
        <taxon>Cnidaria</taxon>
        <taxon>Anthozoa</taxon>
        <taxon>Hexacorallia</taxon>
        <taxon>Scleractinia</taxon>
        <taxon>Fungiina</taxon>
        <taxon>Poritidae</taxon>
        <taxon>Porites</taxon>
    </lineage>
</organism>
<protein>
    <recommendedName>
        <fullName evidence="9">G-protein coupled receptors family 1 profile domain-containing protein</fullName>
    </recommendedName>
</protein>
<dbReference type="PRINTS" id="PR00237">
    <property type="entry name" value="GPCRRHODOPSN"/>
</dbReference>
<comment type="caution">
    <text evidence="10">The sequence shown here is derived from an EMBL/GenBank/DDBJ whole genome shotgun (WGS) entry which is preliminary data.</text>
</comment>
<keyword evidence="2 8" id="KW-0812">Transmembrane</keyword>
<dbReference type="Proteomes" id="UP001159405">
    <property type="component" value="Unassembled WGS sequence"/>
</dbReference>
<dbReference type="Pfam" id="PF00001">
    <property type="entry name" value="7tm_1"/>
    <property type="match status" value="1"/>
</dbReference>
<evidence type="ECO:0000256" key="1">
    <source>
        <dbReference type="ARBA" id="ARBA00004141"/>
    </source>
</evidence>
<evidence type="ECO:0000256" key="6">
    <source>
        <dbReference type="ARBA" id="ARBA00023170"/>
    </source>
</evidence>
<evidence type="ECO:0000256" key="8">
    <source>
        <dbReference type="SAM" id="Phobius"/>
    </source>
</evidence>
<feature type="domain" description="G-protein coupled receptors family 1 profile" evidence="9">
    <location>
        <begin position="1"/>
        <end position="164"/>
    </location>
</feature>
<dbReference type="InterPro" id="IPR000276">
    <property type="entry name" value="GPCR_Rhodpsn"/>
</dbReference>
<evidence type="ECO:0000313" key="11">
    <source>
        <dbReference type="Proteomes" id="UP001159405"/>
    </source>
</evidence>
<evidence type="ECO:0000259" key="9">
    <source>
        <dbReference type="PROSITE" id="PS50262"/>
    </source>
</evidence>